<dbReference type="Proteomes" id="UP000789366">
    <property type="component" value="Unassembled WGS sequence"/>
</dbReference>
<feature type="non-terminal residue" evidence="1">
    <location>
        <position position="1"/>
    </location>
</feature>
<keyword evidence="2" id="KW-1185">Reference proteome</keyword>
<dbReference type="EMBL" id="CAJVPW010018843">
    <property type="protein sequence ID" value="CAG8683753.1"/>
    <property type="molecule type" value="Genomic_DNA"/>
</dbReference>
<accession>A0ACA9NZC5</accession>
<feature type="non-terminal residue" evidence="1">
    <location>
        <position position="85"/>
    </location>
</feature>
<sequence>CDKSAIPEDLLIFGHALAEIEDHLRQCRKCLKDFFDLLIIQHNLLNIDRQTQLFAEETAFLQEELQKILERVSLLNDEQRAVYDA</sequence>
<gene>
    <name evidence="1" type="ORF">SPELUC_LOCUS10302</name>
</gene>
<organism evidence="1 2">
    <name type="scientific">Cetraspora pellucida</name>
    <dbReference type="NCBI Taxonomy" id="1433469"/>
    <lineage>
        <taxon>Eukaryota</taxon>
        <taxon>Fungi</taxon>
        <taxon>Fungi incertae sedis</taxon>
        <taxon>Mucoromycota</taxon>
        <taxon>Glomeromycotina</taxon>
        <taxon>Glomeromycetes</taxon>
        <taxon>Diversisporales</taxon>
        <taxon>Gigasporaceae</taxon>
        <taxon>Cetraspora</taxon>
    </lineage>
</organism>
<comment type="caution">
    <text evidence="1">The sequence shown here is derived from an EMBL/GenBank/DDBJ whole genome shotgun (WGS) entry which is preliminary data.</text>
</comment>
<evidence type="ECO:0000313" key="1">
    <source>
        <dbReference type="EMBL" id="CAG8683753.1"/>
    </source>
</evidence>
<proteinExistence type="predicted"/>
<reference evidence="1" key="1">
    <citation type="submission" date="2021-06" db="EMBL/GenBank/DDBJ databases">
        <authorList>
            <person name="Kallberg Y."/>
            <person name="Tangrot J."/>
            <person name="Rosling A."/>
        </authorList>
    </citation>
    <scope>NUCLEOTIDE SEQUENCE</scope>
    <source>
        <strain evidence="1">28 12/20/2015</strain>
    </source>
</reference>
<evidence type="ECO:0000313" key="2">
    <source>
        <dbReference type="Proteomes" id="UP000789366"/>
    </source>
</evidence>
<name>A0ACA9NZC5_9GLOM</name>
<protein>
    <submittedName>
        <fullName evidence="1">559_t:CDS:1</fullName>
    </submittedName>
</protein>